<sequence>VFTRGEMETCRLFHIYNTNCCVYGI</sequence>
<organism evidence="1">
    <name type="scientific">marine metagenome</name>
    <dbReference type="NCBI Taxonomy" id="408172"/>
    <lineage>
        <taxon>unclassified sequences</taxon>
        <taxon>metagenomes</taxon>
        <taxon>ecological metagenomes</taxon>
    </lineage>
</organism>
<protein>
    <submittedName>
        <fullName evidence="1">Uncharacterized protein</fullName>
    </submittedName>
</protein>
<reference evidence="1" key="1">
    <citation type="submission" date="2018-05" db="EMBL/GenBank/DDBJ databases">
        <authorList>
            <person name="Lanie J.A."/>
            <person name="Ng W.-L."/>
            <person name="Kazmierczak K.M."/>
            <person name="Andrzejewski T.M."/>
            <person name="Davidsen T.M."/>
            <person name="Wayne K.J."/>
            <person name="Tettelin H."/>
            <person name="Glass J.I."/>
            <person name="Rusch D."/>
            <person name="Podicherti R."/>
            <person name="Tsui H.-C.T."/>
            <person name="Winkler M.E."/>
        </authorList>
    </citation>
    <scope>NUCLEOTIDE SEQUENCE</scope>
</reference>
<dbReference type="AlphaFoldDB" id="A0A383AHD6"/>
<gene>
    <name evidence="1" type="ORF">METZ01_LOCUS460091</name>
</gene>
<name>A0A383AHD6_9ZZZZ</name>
<evidence type="ECO:0000313" key="1">
    <source>
        <dbReference type="EMBL" id="SVE07237.1"/>
    </source>
</evidence>
<proteinExistence type="predicted"/>
<dbReference type="EMBL" id="UINC01192212">
    <property type="protein sequence ID" value="SVE07237.1"/>
    <property type="molecule type" value="Genomic_DNA"/>
</dbReference>
<accession>A0A383AHD6</accession>
<feature type="non-terminal residue" evidence="1">
    <location>
        <position position="1"/>
    </location>
</feature>
<feature type="non-terminal residue" evidence="1">
    <location>
        <position position="25"/>
    </location>
</feature>